<feature type="compositionally biased region" description="Basic residues" evidence="9">
    <location>
        <begin position="1"/>
        <end position="20"/>
    </location>
</feature>
<protein>
    <recommendedName>
        <fullName evidence="7 8">Small ribosomal subunit protein bS20</fullName>
    </recommendedName>
</protein>
<dbReference type="GO" id="GO:0015935">
    <property type="term" value="C:small ribosomal subunit"/>
    <property type="evidence" value="ECO:0007669"/>
    <property type="project" value="TreeGrafter"/>
</dbReference>
<evidence type="ECO:0000256" key="6">
    <source>
        <dbReference type="ARBA" id="ARBA00023274"/>
    </source>
</evidence>
<proteinExistence type="inferred from homology"/>
<evidence type="ECO:0000256" key="3">
    <source>
        <dbReference type="ARBA" id="ARBA00022730"/>
    </source>
</evidence>
<comment type="similarity">
    <text evidence="2 8">Belongs to the bacterial ribosomal protein bS20 family.</text>
</comment>
<dbReference type="InterPro" id="IPR002583">
    <property type="entry name" value="Ribosomal_bS20"/>
</dbReference>
<dbReference type="GO" id="GO:0006412">
    <property type="term" value="P:translation"/>
    <property type="evidence" value="ECO:0007669"/>
    <property type="project" value="UniProtKB-UniRule"/>
</dbReference>
<keyword evidence="11" id="KW-1185">Reference proteome</keyword>
<name>A0A1G6KSQ9_NIADE</name>
<dbReference type="STRING" id="1285928.SAMN04487894_10286"/>
<dbReference type="PANTHER" id="PTHR33398">
    <property type="entry name" value="30S RIBOSOMAL PROTEIN S20"/>
    <property type="match status" value="1"/>
</dbReference>
<gene>
    <name evidence="8" type="primary">rpsT</name>
    <name evidence="10" type="ORF">SAMN04487894_10286</name>
</gene>
<keyword evidence="3 8" id="KW-0699">rRNA-binding</keyword>
<keyword evidence="6 8" id="KW-0687">Ribonucleoprotein</keyword>
<dbReference type="NCBIfam" id="TIGR00029">
    <property type="entry name" value="S20"/>
    <property type="match status" value="1"/>
</dbReference>
<keyword evidence="4 8" id="KW-0694">RNA-binding</keyword>
<evidence type="ECO:0000256" key="2">
    <source>
        <dbReference type="ARBA" id="ARBA00007634"/>
    </source>
</evidence>
<dbReference type="SUPFAM" id="SSF46992">
    <property type="entry name" value="Ribosomal protein S20"/>
    <property type="match status" value="1"/>
</dbReference>
<dbReference type="Pfam" id="PF01649">
    <property type="entry name" value="Ribosomal_S20p"/>
    <property type="match status" value="1"/>
</dbReference>
<dbReference type="PANTHER" id="PTHR33398:SF1">
    <property type="entry name" value="SMALL RIBOSOMAL SUBUNIT PROTEIN BS20C"/>
    <property type="match status" value="1"/>
</dbReference>
<dbReference type="RefSeq" id="WP_090388720.1">
    <property type="nucleotide sequence ID" value="NZ_FMZO01000002.1"/>
</dbReference>
<dbReference type="OrthoDB" id="9808392at2"/>
<evidence type="ECO:0000313" key="11">
    <source>
        <dbReference type="Proteomes" id="UP000198757"/>
    </source>
</evidence>
<dbReference type="AlphaFoldDB" id="A0A1G6KSQ9"/>
<comment type="function">
    <text evidence="1 8">Binds directly to 16S ribosomal RNA.</text>
</comment>
<evidence type="ECO:0000313" key="10">
    <source>
        <dbReference type="EMBL" id="SDC33957.1"/>
    </source>
</evidence>
<evidence type="ECO:0000256" key="9">
    <source>
        <dbReference type="SAM" id="MobiDB-lite"/>
    </source>
</evidence>
<dbReference type="GO" id="GO:0003735">
    <property type="term" value="F:structural constituent of ribosome"/>
    <property type="evidence" value="ECO:0007669"/>
    <property type="project" value="InterPro"/>
</dbReference>
<sequence>MANHKATKKHARQALKRRDRNRYYGKTTRNAIKTLRAAEGSAAKEQLSSVESMIDKLAKKGVIHRNKAANLKSKLAKKVNAATAAA</sequence>
<keyword evidence="5 8" id="KW-0689">Ribosomal protein</keyword>
<evidence type="ECO:0000256" key="7">
    <source>
        <dbReference type="ARBA" id="ARBA00035136"/>
    </source>
</evidence>
<accession>A0A1G6KSQ9</accession>
<feature type="region of interest" description="Disordered" evidence="9">
    <location>
        <begin position="1"/>
        <end position="24"/>
    </location>
</feature>
<reference evidence="11" key="1">
    <citation type="submission" date="2016-10" db="EMBL/GenBank/DDBJ databases">
        <authorList>
            <person name="Varghese N."/>
            <person name="Submissions S."/>
        </authorList>
    </citation>
    <scope>NUCLEOTIDE SEQUENCE [LARGE SCALE GENOMIC DNA]</scope>
    <source>
        <strain evidence="11">DSM 25811 / CCM 8410 / LMG 26954 / E90</strain>
    </source>
</reference>
<organism evidence="10 11">
    <name type="scientific">Niabella drilacis (strain DSM 25811 / CCM 8410 / CCUG 62505 / LMG 26954 / E90)</name>
    <dbReference type="NCBI Taxonomy" id="1285928"/>
    <lineage>
        <taxon>Bacteria</taxon>
        <taxon>Pseudomonadati</taxon>
        <taxon>Bacteroidota</taxon>
        <taxon>Chitinophagia</taxon>
        <taxon>Chitinophagales</taxon>
        <taxon>Chitinophagaceae</taxon>
        <taxon>Niabella</taxon>
    </lineage>
</organism>
<evidence type="ECO:0000256" key="1">
    <source>
        <dbReference type="ARBA" id="ARBA00003134"/>
    </source>
</evidence>
<dbReference type="Gene3D" id="1.20.58.110">
    <property type="entry name" value="Ribosomal protein S20"/>
    <property type="match status" value="1"/>
</dbReference>
<evidence type="ECO:0000256" key="5">
    <source>
        <dbReference type="ARBA" id="ARBA00022980"/>
    </source>
</evidence>
<dbReference type="GO" id="GO:0070181">
    <property type="term" value="F:small ribosomal subunit rRNA binding"/>
    <property type="evidence" value="ECO:0007669"/>
    <property type="project" value="TreeGrafter"/>
</dbReference>
<dbReference type="HAMAP" id="MF_00500">
    <property type="entry name" value="Ribosomal_bS20"/>
    <property type="match status" value="1"/>
</dbReference>
<dbReference type="GO" id="GO:0005829">
    <property type="term" value="C:cytosol"/>
    <property type="evidence" value="ECO:0007669"/>
    <property type="project" value="TreeGrafter"/>
</dbReference>
<dbReference type="Proteomes" id="UP000198757">
    <property type="component" value="Unassembled WGS sequence"/>
</dbReference>
<evidence type="ECO:0000256" key="4">
    <source>
        <dbReference type="ARBA" id="ARBA00022884"/>
    </source>
</evidence>
<dbReference type="EMBL" id="FMZO01000002">
    <property type="protein sequence ID" value="SDC33957.1"/>
    <property type="molecule type" value="Genomic_DNA"/>
</dbReference>
<evidence type="ECO:0000256" key="8">
    <source>
        <dbReference type="HAMAP-Rule" id="MF_00500"/>
    </source>
</evidence>
<dbReference type="InterPro" id="IPR036510">
    <property type="entry name" value="Ribosomal_bS20_sf"/>
</dbReference>